<name>A0A1L7REG6_9ACTO</name>
<reference evidence="1" key="1">
    <citation type="submission" date="2014-07" db="EMBL/GenBank/DDBJ databases">
        <authorList>
            <person name="Zhang J.E."/>
            <person name="Yang H."/>
            <person name="Guo J."/>
            <person name="Deng Z."/>
            <person name="Luo H."/>
            <person name="Luo M."/>
            <person name="Zhao B."/>
        </authorList>
    </citation>
    <scope>NUCLEOTIDE SEQUENCE</scope>
    <source>
        <strain evidence="1">AM4</strain>
    </source>
</reference>
<sequence length="180" mass="19059">MWWAVGMNWDSLLTDLESRFDAERRTNIAAEAADLAEAEIAALHLADRLRGAVGRTVHLRTRGGAAVDGVVRRAEDAFVLLDEGEGIQSLVPLDAVALASPLPGPAPAPNGHHRPSLQGALRELARAGTRVRVICASQEVTGRLARVGADYIDVARDPVSGHTPGAITIALAVIDVVRSR</sequence>
<dbReference type="AlphaFoldDB" id="A0A1L7REG6"/>
<accession>A0A1L7REG6</accession>
<organism evidence="1">
    <name type="scientific">Actinomyces succiniciruminis</name>
    <dbReference type="NCBI Taxonomy" id="1522002"/>
    <lineage>
        <taxon>Bacteria</taxon>
        <taxon>Bacillati</taxon>
        <taxon>Actinomycetota</taxon>
        <taxon>Actinomycetes</taxon>
        <taxon>Actinomycetales</taxon>
        <taxon>Actinomycetaceae</taxon>
        <taxon>Actinomyces</taxon>
    </lineage>
</organism>
<proteinExistence type="predicted"/>
<evidence type="ECO:0008006" key="2">
    <source>
        <dbReference type="Google" id="ProtNLM"/>
    </source>
</evidence>
<evidence type="ECO:0000313" key="1">
    <source>
        <dbReference type="EMBL" id="CED92467.1"/>
    </source>
</evidence>
<protein>
    <recommendedName>
        <fullName evidence="2">Fis family transcriptional regulator</fullName>
    </recommendedName>
</protein>
<dbReference type="EMBL" id="LK995541">
    <property type="protein sequence ID" value="CED92467.1"/>
    <property type="molecule type" value="Genomic_DNA"/>
</dbReference>
<gene>
    <name evidence="1" type="ORF">AAM4_2635</name>
</gene>